<reference evidence="12 13" key="1">
    <citation type="submission" date="2013-03" db="EMBL/GenBank/DDBJ databases">
        <title>The Genome Sequence of Exophiala aquamarina CBS 119918.</title>
        <authorList>
            <consortium name="The Broad Institute Genomics Platform"/>
            <person name="Cuomo C."/>
            <person name="de Hoog S."/>
            <person name="Gorbushina A."/>
            <person name="Walker B."/>
            <person name="Young S.K."/>
            <person name="Zeng Q."/>
            <person name="Gargeya S."/>
            <person name="Fitzgerald M."/>
            <person name="Haas B."/>
            <person name="Abouelleil A."/>
            <person name="Allen A.W."/>
            <person name="Alvarado L."/>
            <person name="Arachchi H.M."/>
            <person name="Berlin A.M."/>
            <person name="Chapman S.B."/>
            <person name="Gainer-Dewar J."/>
            <person name="Goldberg J."/>
            <person name="Griggs A."/>
            <person name="Gujja S."/>
            <person name="Hansen M."/>
            <person name="Howarth C."/>
            <person name="Imamovic A."/>
            <person name="Ireland A."/>
            <person name="Larimer J."/>
            <person name="McCowan C."/>
            <person name="Murphy C."/>
            <person name="Pearson M."/>
            <person name="Poon T.W."/>
            <person name="Priest M."/>
            <person name="Roberts A."/>
            <person name="Saif S."/>
            <person name="Shea T."/>
            <person name="Sisk P."/>
            <person name="Sykes S."/>
            <person name="Wortman J."/>
            <person name="Nusbaum C."/>
            <person name="Birren B."/>
        </authorList>
    </citation>
    <scope>NUCLEOTIDE SEQUENCE [LARGE SCALE GENOMIC DNA]</scope>
    <source>
        <strain evidence="12 13">CBS 119918</strain>
    </source>
</reference>
<keyword evidence="4" id="KW-0032">Aminotransferase</keyword>
<dbReference type="VEuPathDB" id="FungiDB:A1O9_11397"/>
<dbReference type="FunFam" id="3.40.640.10:FF:000027">
    <property type="entry name" value="Serine--pyruvate aminotransferase, mitochondrial"/>
    <property type="match status" value="1"/>
</dbReference>
<dbReference type="GO" id="GO:0005777">
    <property type="term" value="C:peroxisome"/>
    <property type="evidence" value="ECO:0007669"/>
    <property type="project" value="TreeGrafter"/>
</dbReference>
<dbReference type="InterPro" id="IPR020578">
    <property type="entry name" value="Aminotrans_V_PyrdxlP_BS"/>
</dbReference>
<evidence type="ECO:0000256" key="10">
    <source>
        <dbReference type="RuleBase" id="RU004504"/>
    </source>
</evidence>
<dbReference type="PANTHER" id="PTHR21152:SF24">
    <property type="entry name" value="ALANINE--GLYOXYLATE AMINOTRANSFERASE 1"/>
    <property type="match status" value="1"/>
</dbReference>
<evidence type="ECO:0000256" key="2">
    <source>
        <dbReference type="ARBA" id="ARBA00009236"/>
    </source>
</evidence>
<dbReference type="GeneID" id="25286295"/>
<dbReference type="OrthoDB" id="7403325at2759"/>
<dbReference type="PIRSF" id="PIRSF000524">
    <property type="entry name" value="SPT"/>
    <property type="match status" value="1"/>
</dbReference>
<dbReference type="InterPro" id="IPR024169">
    <property type="entry name" value="SP_NH2Trfase/AEP_transaminase"/>
</dbReference>
<organism evidence="12 13">
    <name type="scientific">Exophiala aquamarina CBS 119918</name>
    <dbReference type="NCBI Taxonomy" id="1182545"/>
    <lineage>
        <taxon>Eukaryota</taxon>
        <taxon>Fungi</taxon>
        <taxon>Dikarya</taxon>
        <taxon>Ascomycota</taxon>
        <taxon>Pezizomycotina</taxon>
        <taxon>Eurotiomycetes</taxon>
        <taxon>Chaetothyriomycetidae</taxon>
        <taxon>Chaetothyriales</taxon>
        <taxon>Herpotrichiellaceae</taxon>
        <taxon>Exophiala</taxon>
    </lineage>
</organism>
<keyword evidence="13" id="KW-1185">Reference proteome</keyword>
<evidence type="ECO:0000256" key="3">
    <source>
        <dbReference type="ARBA" id="ARBA00013049"/>
    </source>
</evidence>
<dbReference type="HOGENOM" id="CLU_027686_5_2_1"/>
<feature type="domain" description="Aminotransferase class V" evidence="11">
    <location>
        <begin position="70"/>
        <end position="339"/>
    </location>
</feature>
<dbReference type="InterPro" id="IPR015424">
    <property type="entry name" value="PyrdxlP-dep_Trfase"/>
</dbReference>
<comment type="similarity">
    <text evidence="2 9">Belongs to the class-V pyridoxal-phosphate-dependent aminotransferase family.</text>
</comment>
<dbReference type="Proteomes" id="UP000027920">
    <property type="component" value="Unassembled WGS sequence"/>
</dbReference>
<evidence type="ECO:0000256" key="1">
    <source>
        <dbReference type="ARBA" id="ARBA00001933"/>
    </source>
</evidence>
<evidence type="ECO:0000313" key="13">
    <source>
        <dbReference type="Proteomes" id="UP000027920"/>
    </source>
</evidence>
<evidence type="ECO:0000256" key="7">
    <source>
        <dbReference type="PIRSR" id="PIRSR000524-1"/>
    </source>
</evidence>
<evidence type="ECO:0000256" key="6">
    <source>
        <dbReference type="ARBA" id="ARBA00022898"/>
    </source>
</evidence>
<dbReference type="RefSeq" id="XP_013255144.1">
    <property type="nucleotide sequence ID" value="XM_013399690.1"/>
</dbReference>
<evidence type="ECO:0000313" key="12">
    <source>
        <dbReference type="EMBL" id="KEF52554.1"/>
    </source>
</evidence>
<accession>A0A072NXE9</accession>
<feature type="binding site" evidence="7">
    <location>
        <position position="350"/>
    </location>
    <ligand>
        <name>substrate</name>
    </ligand>
</feature>
<comment type="cofactor">
    <cofactor evidence="1 8 10">
        <name>pyridoxal 5'-phosphate</name>
        <dbReference type="ChEBI" id="CHEBI:597326"/>
    </cofactor>
</comment>
<protein>
    <recommendedName>
        <fullName evidence="3">alanine--glyoxylate transaminase</fullName>
        <ecNumber evidence="3">2.6.1.44</ecNumber>
    </recommendedName>
</protein>
<dbReference type="Pfam" id="PF00266">
    <property type="entry name" value="Aminotran_5"/>
    <property type="match status" value="1"/>
</dbReference>
<gene>
    <name evidence="12" type="ORF">A1O9_11397</name>
</gene>
<proteinExistence type="inferred from homology"/>
<dbReference type="InterPro" id="IPR015422">
    <property type="entry name" value="PyrdxlP-dep_Trfase_small"/>
</dbReference>
<evidence type="ECO:0000256" key="9">
    <source>
        <dbReference type="RuleBase" id="RU004075"/>
    </source>
</evidence>
<dbReference type="STRING" id="1182545.A0A072NXE9"/>
<dbReference type="GO" id="GO:0008453">
    <property type="term" value="F:alanine-glyoxylate transaminase activity"/>
    <property type="evidence" value="ECO:0007669"/>
    <property type="project" value="UniProtKB-EC"/>
</dbReference>
<sequence>MALARRTPILLAPGPTEIDPRVLKSMGAVAESHFAQPFCNTFGDVLTMLRVLFQSEDPNAQPFVIGGSGTLGWDFVATNFIEPGEAVLCLSTGYFSDGFEMCLSTYGARTTRMAVPIGTAPDISKIEEALRAVRYKALVVAHVDTSTGVLVPLKPLSDLLNRVSPDTLFIVDGVASVACEDLRFTAWGVDVVATGSQKAIGCPPGLSILMVSPRALKVAKTRKAPPSTWYASLTRWLPIMENYERKQSSYFATPPTQIIHALHTSLTVMLSRPLEERFRLHKETSARVKAVVEELGLKQVATHTEHQANGLTAFWLPDGLTSKAFLSKVSAKGITFVGGMQKEVGHMYVRFGHMGYSAVSKEEGHIDKGIKTLREVMMEFYAGRSNDSGFAYEGTFTGPARASL</sequence>
<dbReference type="FunFam" id="3.90.1150.10:FF:000049">
    <property type="entry name" value="Alanine-glyoxylate aminotransferase 1"/>
    <property type="match status" value="1"/>
</dbReference>
<dbReference type="InterPro" id="IPR000192">
    <property type="entry name" value="Aminotrans_V_dom"/>
</dbReference>
<dbReference type="GO" id="GO:0019265">
    <property type="term" value="P:glycine biosynthetic process, by transamination of glyoxylate"/>
    <property type="evidence" value="ECO:0007669"/>
    <property type="project" value="TreeGrafter"/>
</dbReference>
<dbReference type="EMBL" id="AMGV01000017">
    <property type="protein sequence ID" value="KEF52554.1"/>
    <property type="molecule type" value="Genomic_DNA"/>
</dbReference>
<feature type="modified residue" description="N6-(pyridoxal phosphate)lysine" evidence="8">
    <location>
        <position position="198"/>
    </location>
</feature>
<name>A0A072NXE9_9EURO</name>
<dbReference type="Gene3D" id="3.90.1150.10">
    <property type="entry name" value="Aspartate Aminotransferase, domain 1"/>
    <property type="match status" value="1"/>
</dbReference>
<dbReference type="Gene3D" id="3.40.640.10">
    <property type="entry name" value="Type I PLP-dependent aspartate aminotransferase-like (Major domain)"/>
    <property type="match status" value="1"/>
</dbReference>
<dbReference type="AlphaFoldDB" id="A0A072NXE9"/>
<comment type="caution">
    <text evidence="12">The sequence shown here is derived from an EMBL/GenBank/DDBJ whole genome shotgun (WGS) entry which is preliminary data.</text>
</comment>
<dbReference type="InterPro" id="IPR015421">
    <property type="entry name" value="PyrdxlP-dep_Trfase_major"/>
</dbReference>
<dbReference type="GO" id="GO:0004760">
    <property type="term" value="F:L-serine-pyruvate transaminase activity"/>
    <property type="evidence" value="ECO:0007669"/>
    <property type="project" value="TreeGrafter"/>
</dbReference>
<evidence type="ECO:0000256" key="5">
    <source>
        <dbReference type="ARBA" id="ARBA00022679"/>
    </source>
</evidence>
<keyword evidence="6 8" id="KW-0663">Pyridoxal phosphate</keyword>
<evidence type="ECO:0000256" key="4">
    <source>
        <dbReference type="ARBA" id="ARBA00022576"/>
    </source>
</evidence>
<dbReference type="PROSITE" id="PS00595">
    <property type="entry name" value="AA_TRANSFER_CLASS_5"/>
    <property type="match status" value="1"/>
</dbReference>
<keyword evidence="5" id="KW-0808">Transferase</keyword>
<evidence type="ECO:0000259" key="11">
    <source>
        <dbReference type="Pfam" id="PF00266"/>
    </source>
</evidence>
<evidence type="ECO:0000256" key="8">
    <source>
        <dbReference type="PIRSR" id="PIRSR000524-50"/>
    </source>
</evidence>
<dbReference type="PANTHER" id="PTHR21152">
    <property type="entry name" value="AMINOTRANSFERASE CLASS V"/>
    <property type="match status" value="1"/>
</dbReference>
<dbReference type="EC" id="2.6.1.44" evidence="3"/>
<dbReference type="SUPFAM" id="SSF53383">
    <property type="entry name" value="PLP-dependent transferases"/>
    <property type="match status" value="1"/>
</dbReference>